<keyword evidence="10" id="KW-0333">Golgi apparatus</keyword>
<dbReference type="EC" id="1.16.3.1" evidence="15"/>
<dbReference type="GO" id="GO:0008199">
    <property type="term" value="F:ferric iron binding"/>
    <property type="evidence" value="ECO:0007669"/>
    <property type="project" value="InterPro"/>
</dbReference>
<evidence type="ECO:0000313" key="17">
    <source>
        <dbReference type="EMBL" id="EEB17653.1"/>
    </source>
</evidence>
<evidence type="ECO:0000313" key="18">
    <source>
        <dbReference type="EnsemblMetazoa" id="PHUM476160-PA"/>
    </source>
</evidence>
<keyword evidence="4 15" id="KW-0409">Iron storage</keyword>
<keyword evidence="8 15" id="KW-0560">Oxidoreductase</keyword>
<feature type="domain" description="Ferritin-like diiron" evidence="16">
    <location>
        <begin position="6"/>
        <end position="169"/>
    </location>
</feature>
<keyword evidence="9 14" id="KW-0408">Iron</keyword>
<dbReference type="GO" id="GO:0004322">
    <property type="term" value="F:ferroxidase activity"/>
    <property type="evidence" value="ECO:0007669"/>
    <property type="project" value="UniProtKB-EC"/>
</dbReference>
<dbReference type="FunFam" id="1.20.1260.10:FF:000017">
    <property type="entry name" value="Ferritin"/>
    <property type="match status" value="1"/>
</dbReference>
<gene>
    <name evidence="18" type="primary">8239389</name>
    <name evidence="17" type="ORF">Phum_PHUM476160</name>
</gene>
<keyword evidence="7" id="KW-0732">Signal</keyword>
<dbReference type="Gene3D" id="1.20.1260.10">
    <property type="match status" value="1"/>
</dbReference>
<evidence type="ECO:0000313" key="19">
    <source>
        <dbReference type="Proteomes" id="UP000009046"/>
    </source>
</evidence>
<evidence type="ECO:0000256" key="15">
    <source>
        <dbReference type="RuleBase" id="RU361145"/>
    </source>
</evidence>
<evidence type="ECO:0000256" key="14">
    <source>
        <dbReference type="PIRSR" id="PIRSR601519-1"/>
    </source>
</evidence>
<dbReference type="SUPFAM" id="SSF47240">
    <property type="entry name" value="Ferritin-like"/>
    <property type="match status" value="1"/>
</dbReference>
<dbReference type="CTD" id="8239389"/>
<dbReference type="PANTHER" id="PTHR11431:SF43">
    <property type="entry name" value="FERRITIN"/>
    <property type="match status" value="1"/>
</dbReference>
<feature type="binding site" evidence="14">
    <location>
        <position position="108"/>
    </location>
    <ligand>
        <name>Fe cation</name>
        <dbReference type="ChEBI" id="CHEBI:24875"/>
        <label>2</label>
    </ligand>
</feature>
<feature type="binding site" evidence="14">
    <location>
        <position position="23"/>
    </location>
    <ligand>
        <name>Fe cation</name>
        <dbReference type="ChEBI" id="CHEBI:24875"/>
        <label>1</label>
    </ligand>
</feature>
<evidence type="ECO:0000256" key="3">
    <source>
        <dbReference type="ARBA" id="ARBA00007513"/>
    </source>
</evidence>
<keyword evidence="11" id="KW-1015">Disulfide bond</keyword>
<dbReference type="InterPro" id="IPR001519">
    <property type="entry name" value="Ferritin"/>
</dbReference>
<keyword evidence="19" id="KW-1185">Reference proteome</keyword>
<evidence type="ECO:0000256" key="13">
    <source>
        <dbReference type="ARBA" id="ARBA00063343"/>
    </source>
</evidence>
<dbReference type="GO" id="GO:0005576">
    <property type="term" value="C:extracellular region"/>
    <property type="evidence" value="ECO:0007669"/>
    <property type="project" value="UniProtKB-SubCell"/>
</dbReference>
<feature type="binding site" evidence="14">
    <location>
        <position position="58"/>
    </location>
    <ligand>
        <name>Fe cation</name>
        <dbReference type="ChEBI" id="CHEBI:24875"/>
        <label>1</label>
    </ligand>
</feature>
<proteinExistence type="inferred from homology"/>
<comment type="function">
    <text evidence="15">Stores iron in a soluble, non-toxic, readily available form. Important for iron homeostasis. Iron is taken up in the ferrous form and deposited as ferric hydroxides after oxidation.</text>
</comment>
<evidence type="ECO:0000256" key="2">
    <source>
        <dbReference type="ARBA" id="ARBA00004613"/>
    </source>
</evidence>
<evidence type="ECO:0000256" key="5">
    <source>
        <dbReference type="ARBA" id="ARBA00022525"/>
    </source>
</evidence>
<evidence type="ECO:0000256" key="1">
    <source>
        <dbReference type="ARBA" id="ARBA00004555"/>
    </source>
</evidence>
<dbReference type="GO" id="GO:0005794">
    <property type="term" value="C:Golgi apparatus"/>
    <property type="evidence" value="ECO:0007669"/>
    <property type="project" value="UniProtKB-SubCell"/>
</dbReference>
<dbReference type="EMBL" id="AAZO01005772">
    <property type="status" value="NOT_ANNOTATED_CDS"/>
    <property type="molecule type" value="Genomic_DNA"/>
</dbReference>
<evidence type="ECO:0000256" key="6">
    <source>
        <dbReference type="ARBA" id="ARBA00022723"/>
    </source>
</evidence>
<evidence type="ECO:0000256" key="11">
    <source>
        <dbReference type="ARBA" id="ARBA00023157"/>
    </source>
</evidence>
<keyword evidence="6 14" id="KW-0479">Metal-binding</keyword>
<name>E0VW97_PEDHC</name>
<reference evidence="18" key="3">
    <citation type="submission" date="2020-05" db="UniProtKB">
        <authorList>
            <consortium name="EnsemblMetazoa"/>
        </authorList>
    </citation>
    <scope>IDENTIFICATION</scope>
    <source>
        <strain evidence="18">USDA</strain>
    </source>
</reference>
<reference evidence="17" key="1">
    <citation type="submission" date="2007-04" db="EMBL/GenBank/DDBJ databases">
        <title>Annotation of Pediculus humanus corporis strain USDA.</title>
        <authorList>
            <person name="Kirkness E."/>
            <person name="Hannick L."/>
            <person name="Hass B."/>
            <person name="Bruggner R."/>
            <person name="Lawson D."/>
            <person name="Bidwell S."/>
            <person name="Joardar V."/>
            <person name="Caler E."/>
            <person name="Walenz B."/>
            <person name="Inman J."/>
            <person name="Schobel S."/>
            <person name="Galinsky K."/>
            <person name="Amedeo P."/>
            <person name="Strausberg R."/>
        </authorList>
    </citation>
    <scope>NUCLEOTIDE SEQUENCE</scope>
    <source>
        <strain evidence="17">USDA</strain>
    </source>
</reference>
<comment type="subunit">
    <text evidence="13">Oligomer of 12 light (L) chains and 12 heavy (H) chains; L and H chains are disulfide-linked. The functional molecule forms a roughly spherical shell with a diameter of 12 nm and contains a central cavity into which the insoluble ferric iron core is deposited.</text>
</comment>
<feature type="binding site" evidence="14">
    <location>
        <position position="151"/>
    </location>
    <ligand>
        <name>Fe cation</name>
        <dbReference type="ChEBI" id="CHEBI:24875"/>
        <label>1</label>
    </ligand>
</feature>
<dbReference type="InterPro" id="IPR009078">
    <property type="entry name" value="Ferritin-like_SF"/>
</dbReference>
<evidence type="ECO:0000256" key="12">
    <source>
        <dbReference type="ARBA" id="ARBA00047990"/>
    </source>
</evidence>
<evidence type="ECO:0000256" key="4">
    <source>
        <dbReference type="ARBA" id="ARBA00022434"/>
    </source>
</evidence>
<comment type="subcellular location">
    <subcellularLocation>
        <location evidence="1">Golgi apparatus</location>
    </subcellularLocation>
    <subcellularLocation>
        <location evidence="2">Secreted</location>
    </subcellularLocation>
</comment>
<dbReference type="eggNOG" id="KOG2332">
    <property type="taxonomic scope" value="Eukaryota"/>
</dbReference>
<dbReference type="HOGENOM" id="CLU_065681_2_0_1"/>
<dbReference type="InterPro" id="IPR012347">
    <property type="entry name" value="Ferritin-like"/>
</dbReference>
<dbReference type="Proteomes" id="UP000009046">
    <property type="component" value="Unassembled WGS sequence"/>
</dbReference>
<evidence type="ECO:0000259" key="16">
    <source>
        <dbReference type="PROSITE" id="PS50905"/>
    </source>
</evidence>
<comment type="similarity">
    <text evidence="3 15">Belongs to the ferritin family.</text>
</comment>
<reference evidence="17" key="2">
    <citation type="submission" date="2007-04" db="EMBL/GenBank/DDBJ databases">
        <title>The genome of the human body louse.</title>
        <authorList>
            <consortium name="The Human Body Louse Genome Consortium"/>
            <person name="Kirkness E."/>
            <person name="Walenz B."/>
            <person name="Hass B."/>
            <person name="Bruggner R."/>
            <person name="Strausberg R."/>
        </authorList>
    </citation>
    <scope>NUCLEOTIDE SEQUENCE</scope>
    <source>
        <strain evidence="17">USDA</strain>
    </source>
</reference>
<comment type="catalytic activity">
    <reaction evidence="12 15">
        <text>4 Fe(2+) + O2 + 4 H(+) = 4 Fe(3+) + 2 H2O</text>
        <dbReference type="Rhea" id="RHEA:11148"/>
        <dbReference type="ChEBI" id="CHEBI:15377"/>
        <dbReference type="ChEBI" id="CHEBI:15378"/>
        <dbReference type="ChEBI" id="CHEBI:15379"/>
        <dbReference type="ChEBI" id="CHEBI:29033"/>
        <dbReference type="ChEBI" id="CHEBI:29034"/>
        <dbReference type="EC" id="1.16.3.1"/>
    </reaction>
</comment>
<sequence>MPKEWITMTRPCVEKMKEQFHAELEASMTYLAMGAHFHKDSINRLGFSKYFFESASEEREHAIRILEYLSMRGELKENIGELLRTFPMPKKTSWSNALEALKDALALETGVTERIRKMIETCESSLKDGENINYNDYHLADYLSSDFLGEQHKGQRELAGHISRLSKMLNQHSVIGEYLYDKNLQ</sequence>
<dbReference type="GO" id="GO:0008198">
    <property type="term" value="F:ferrous iron binding"/>
    <property type="evidence" value="ECO:0007669"/>
    <property type="project" value="TreeGrafter"/>
</dbReference>
<dbReference type="InterPro" id="IPR008331">
    <property type="entry name" value="Ferritin_DPS_dom"/>
</dbReference>
<dbReference type="CDD" id="cd01056">
    <property type="entry name" value="Euk_Ferritin"/>
    <property type="match status" value="1"/>
</dbReference>
<protein>
    <recommendedName>
        <fullName evidence="15">Ferritin</fullName>
        <ecNumber evidence="15">1.16.3.1</ecNumber>
    </recommendedName>
</protein>
<dbReference type="Pfam" id="PF00210">
    <property type="entry name" value="Ferritin"/>
    <property type="match status" value="1"/>
</dbReference>
<evidence type="ECO:0000256" key="7">
    <source>
        <dbReference type="ARBA" id="ARBA00022729"/>
    </source>
</evidence>
<dbReference type="VEuPathDB" id="VectorBase:PHUM476160"/>
<organism>
    <name type="scientific">Pediculus humanus subsp. corporis</name>
    <name type="common">Body louse</name>
    <dbReference type="NCBI Taxonomy" id="121224"/>
    <lineage>
        <taxon>Eukaryota</taxon>
        <taxon>Metazoa</taxon>
        <taxon>Ecdysozoa</taxon>
        <taxon>Arthropoda</taxon>
        <taxon>Hexapoda</taxon>
        <taxon>Insecta</taxon>
        <taxon>Pterygota</taxon>
        <taxon>Neoptera</taxon>
        <taxon>Paraneoptera</taxon>
        <taxon>Psocodea</taxon>
        <taxon>Troctomorpha</taxon>
        <taxon>Phthiraptera</taxon>
        <taxon>Anoplura</taxon>
        <taxon>Pediculidae</taxon>
        <taxon>Pediculus</taxon>
    </lineage>
</organism>
<keyword evidence="5" id="KW-0964">Secreted</keyword>
<dbReference type="PROSITE" id="PS50905">
    <property type="entry name" value="FERRITIN_LIKE"/>
    <property type="match status" value="1"/>
</dbReference>
<dbReference type="GO" id="GO:0006879">
    <property type="term" value="P:intracellular iron ion homeostasis"/>
    <property type="evidence" value="ECO:0007669"/>
    <property type="project" value="UniProtKB-KW"/>
</dbReference>
<dbReference type="RefSeq" id="XP_002430391.1">
    <property type="nucleotide sequence ID" value="XM_002430346.1"/>
</dbReference>
<dbReference type="EnsemblMetazoa" id="PHUM476160-RA">
    <property type="protein sequence ID" value="PHUM476160-PA"/>
    <property type="gene ID" value="PHUM476160"/>
</dbReference>
<dbReference type="GO" id="GO:0006826">
    <property type="term" value="P:iron ion transport"/>
    <property type="evidence" value="ECO:0007669"/>
    <property type="project" value="InterPro"/>
</dbReference>
<dbReference type="InParanoid" id="E0VW97"/>
<dbReference type="GeneID" id="8239389"/>
<dbReference type="OMA" id="QAYASYF"/>
<dbReference type="PANTHER" id="PTHR11431">
    <property type="entry name" value="FERRITIN"/>
    <property type="match status" value="1"/>
</dbReference>
<dbReference type="KEGG" id="phu:Phum_PHUM476160"/>
<evidence type="ECO:0000256" key="10">
    <source>
        <dbReference type="ARBA" id="ARBA00023034"/>
    </source>
</evidence>
<dbReference type="EMBL" id="DS235817">
    <property type="protein sequence ID" value="EEB17653.1"/>
    <property type="molecule type" value="Genomic_DNA"/>
</dbReference>
<evidence type="ECO:0000256" key="9">
    <source>
        <dbReference type="ARBA" id="ARBA00023004"/>
    </source>
</evidence>
<accession>E0VW97</accession>
<dbReference type="OrthoDB" id="186462at2759"/>
<evidence type="ECO:0000256" key="8">
    <source>
        <dbReference type="ARBA" id="ARBA00023002"/>
    </source>
</evidence>
<dbReference type="InterPro" id="IPR009040">
    <property type="entry name" value="Ferritin-like_diiron"/>
</dbReference>
<dbReference type="AlphaFoldDB" id="E0VW97"/>
<dbReference type="STRING" id="121224.E0VW97"/>
<feature type="binding site" evidence="14">
    <location>
        <position position="61"/>
    </location>
    <ligand>
        <name>Fe cation</name>
        <dbReference type="ChEBI" id="CHEBI:24875"/>
        <label>1</label>
    </ligand>
</feature>